<evidence type="ECO:0000313" key="6">
    <source>
        <dbReference type="Proteomes" id="UP000552038"/>
    </source>
</evidence>
<reference evidence="4" key="2">
    <citation type="submission" date="2018-08" db="EMBL/GenBank/DDBJ databases">
        <authorList>
            <person name="Ferrada E.E."/>
            <person name="Latorre B.A."/>
        </authorList>
    </citation>
    <scope>NUCLEOTIDE SEQUENCE</scope>
    <source>
        <strain evidence="4">Paenibacillus B-LR1</strain>
    </source>
</reference>
<evidence type="ECO:0000313" key="2">
    <source>
        <dbReference type="EMBL" id="MCY9760726.1"/>
    </source>
</evidence>
<reference evidence="2 7" key="4">
    <citation type="submission" date="2022-05" db="EMBL/GenBank/DDBJ databases">
        <title>Genome Sequencing of Bee-Associated Microbes.</title>
        <authorList>
            <person name="Dunlap C."/>
        </authorList>
    </citation>
    <scope>NUCLEOTIDE SEQUENCE [LARGE SCALE GENOMIC DNA]</scope>
    <source>
        <strain evidence="2 7">NRRL B-04010</strain>
    </source>
</reference>
<accession>A0A383RM66</accession>
<keyword evidence="7" id="KW-1185">Reference proteome</keyword>
<evidence type="ECO:0000313" key="4">
    <source>
        <dbReference type="EMBL" id="SYX87574.1"/>
    </source>
</evidence>
<sequence>MIGFLIWVLSWVCLFWIWGEASARKGKQIGCLWALVVFLLGPVGIILYLILRNYD</sequence>
<dbReference type="Proteomes" id="UP001527181">
    <property type="component" value="Unassembled WGS sequence"/>
</dbReference>
<name>A0A383RM66_PAEAL</name>
<evidence type="ECO:0000313" key="3">
    <source>
        <dbReference type="EMBL" id="NOJ73866.1"/>
    </source>
</evidence>
<evidence type="ECO:0000313" key="5">
    <source>
        <dbReference type="Proteomes" id="UP000304148"/>
    </source>
</evidence>
<keyword evidence="1" id="KW-0472">Membrane</keyword>
<dbReference type="EMBL" id="JABFOR010000061">
    <property type="protein sequence ID" value="NOJ73866.1"/>
    <property type="molecule type" value="Genomic_DNA"/>
</dbReference>
<dbReference type="GeneID" id="94487460"/>
<keyword evidence="1" id="KW-0812">Transmembrane</keyword>
<dbReference type="Proteomes" id="UP000552038">
    <property type="component" value="Unassembled WGS sequence"/>
</dbReference>
<dbReference type="AlphaFoldDB" id="A0A383RM66"/>
<organism evidence="4 5">
    <name type="scientific">Paenibacillus alvei</name>
    <name type="common">Bacillus alvei</name>
    <dbReference type="NCBI Taxonomy" id="44250"/>
    <lineage>
        <taxon>Bacteria</taxon>
        <taxon>Bacillati</taxon>
        <taxon>Bacillota</taxon>
        <taxon>Bacilli</taxon>
        <taxon>Bacillales</taxon>
        <taxon>Paenibacillaceae</taxon>
        <taxon>Paenibacillus</taxon>
    </lineage>
</organism>
<evidence type="ECO:0000313" key="7">
    <source>
        <dbReference type="Proteomes" id="UP001527181"/>
    </source>
</evidence>
<protein>
    <recommendedName>
        <fullName evidence="8">Cardiolipin synthase N-terminal domain-containing protein</fullName>
    </recommendedName>
</protein>
<dbReference type="EMBL" id="JAMDNP010000016">
    <property type="protein sequence ID" value="MCY9760726.1"/>
    <property type="molecule type" value="Genomic_DNA"/>
</dbReference>
<evidence type="ECO:0008006" key="8">
    <source>
        <dbReference type="Google" id="ProtNLM"/>
    </source>
</evidence>
<proteinExistence type="predicted"/>
<dbReference type="EMBL" id="LS992241">
    <property type="protein sequence ID" value="SYX87574.1"/>
    <property type="molecule type" value="Genomic_DNA"/>
</dbReference>
<keyword evidence="1" id="KW-1133">Transmembrane helix</keyword>
<dbReference type="RefSeq" id="WP_163974314.1">
    <property type="nucleotide sequence ID" value="NZ_JABFOR010000061.1"/>
</dbReference>
<feature type="transmembrane region" description="Helical" evidence="1">
    <location>
        <begin position="33"/>
        <end position="51"/>
    </location>
</feature>
<evidence type="ECO:0000256" key="1">
    <source>
        <dbReference type="SAM" id="Phobius"/>
    </source>
</evidence>
<gene>
    <name evidence="3" type="ORF">HMI46_25470</name>
    <name evidence="2" type="ORF">M5X12_09070</name>
    <name evidence="4" type="ORF">PBLR_16004</name>
</gene>
<reference evidence="5" key="1">
    <citation type="submission" date="2018-08" db="EMBL/GenBank/DDBJ databases">
        <authorList>
            <person name="Chevrot R."/>
        </authorList>
    </citation>
    <scope>NUCLEOTIDE SEQUENCE [LARGE SCALE GENOMIC DNA]</scope>
</reference>
<dbReference type="Proteomes" id="UP000304148">
    <property type="component" value="Chromosome"/>
</dbReference>
<reference evidence="3 6" key="3">
    <citation type="submission" date="2020-05" db="EMBL/GenBank/DDBJ databases">
        <title>Whole genome sequencing and identification of novel metabolites from Paenibacillus alvei strain JR949.</title>
        <authorList>
            <person name="Rajendhran J."/>
            <person name="Sree Pranav P."/>
            <person name="Mahalakshmi B."/>
            <person name="Karthikeyan R."/>
        </authorList>
    </citation>
    <scope>NUCLEOTIDE SEQUENCE [LARGE SCALE GENOMIC DNA]</scope>
    <source>
        <strain evidence="3 6">JR949</strain>
    </source>
</reference>